<dbReference type="Proteomes" id="UP000230750">
    <property type="component" value="Unassembled WGS sequence"/>
</dbReference>
<dbReference type="GO" id="GO:0004386">
    <property type="term" value="F:helicase activity"/>
    <property type="evidence" value="ECO:0007669"/>
    <property type="project" value="UniProtKB-KW"/>
</dbReference>
<keyword evidence="1" id="KW-0347">Helicase</keyword>
<protein>
    <submittedName>
        <fullName evidence="1">Putative helicase with zinc finger domain 2</fullName>
    </submittedName>
</protein>
<dbReference type="SUPFAM" id="SSF50249">
    <property type="entry name" value="Nucleic acid-binding proteins"/>
    <property type="match status" value="1"/>
</dbReference>
<evidence type="ECO:0000313" key="2">
    <source>
        <dbReference type="Proteomes" id="UP000230750"/>
    </source>
</evidence>
<keyword evidence="2" id="KW-1185">Reference proteome</keyword>
<comment type="caution">
    <text evidence="1">The sequence shown here is derived from an EMBL/GenBank/DDBJ whole genome shotgun (WGS) entry which is preliminary data.</text>
</comment>
<keyword evidence="1" id="KW-0547">Nucleotide-binding</keyword>
<reference evidence="1 2" key="1">
    <citation type="journal article" date="2017" name="PLoS Biol.">
        <title>The sea cucumber genome provides insights into morphological evolution and visceral regeneration.</title>
        <authorList>
            <person name="Zhang X."/>
            <person name="Sun L."/>
            <person name="Yuan J."/>
            <person name="Sun Y."/>
            <person name="Gao Y."/>
            <person name="Zhang L."/>
            <person name="Li S."/>
            <person name="Dai H."/>
            <person name="Hamel J.F."/>
            <person name="Liu C."/>
            <person name="Yu Y."/>
            <person name="Liu S."/>
            <person name="Lin W."/>
            <person name="Guo K."/>
            <person name="Jin S."/>
            <person name="Xu P."/>
            <person name="Storey K.B."/>
            <person name="Huan P."/>
            <person name="Zhang T."/>
            <person name="Zhou Y."/>
            <person name="Zhang J."/>
            <person name="Lin C."/>
            <person name="Li X."/>
            <person name="Xing L."/>
            <person name="Huo D."/>
            <person name="Sun M."/>
            <person name="Wang L."/>
            <person name="Mercier A."/>
            <person name="Li F."/>
            <person name="Yang H."/>
            <person name="Xiang J."/>
        </authorList>
    </citation>
    <scope>NUCLEOTIDE SEQUENCE [LARGE SCALE GENOMIC DNA]</scope>
    <source>
        <strain evidence="1">Shaxun</strain>
        <tissue evidence="1">Muscle</tissue>
    </source>
</reference>
<proteinExistence type="predicted"/>
<dbReference type="InterPro" id="IPR012340">
    <property type="entry name" value="NA-bd_OB-fold"/>
</dbReference>
<name>A0A2G8JWS7_STIJA</name>
<dbReference type="AlphaFoldDB" id="A0A2G8JWS7"/>
<gene>
    <name evidence="1" type="ORF">BSL78_22969</name>
</gene>
<keyword evidence="1" id="KW-0067">ATP-binding</keyword>
<organism evidence="1 2">
    <name type="scientific">Stichopus japonicus</name>
    <name type="common">Sea cucumber</name>
    <dbReference type="NCBI Taxonomy" id="307972"/>
    <lineage>
        <taxon>Eukaryota</taxon>
        <taxon>Metazoa</taxon>
        <taxon>Echinodermata</taxon>
        <taxon>Eleutherozoa</taxon>
        <taxon>Echinozoa</taxon>
        <taxon>Holothuroidea</taxon>
        <taxon>Aspidochirotacea</taxon>
        <taxon>Aspidochirotida</taxon>
        <taxon>Stichopodidae</taxon>
        <taxon>Apostichopus</taxon>
    </lineage>
</organism>
<accession>A0A2G8JWS7</accession>
<dbReference type="EMBL" id="MRZV01001153">
    <property type="protein sequence ID" value="PIK40192.1"/>
    <property type="molecule type" value="Genomic_DNA"/>
</dbReference>
<keyword evidence="1" id="KW-0378">Hydrolase</keyword>
<dbReference type="STRING" id="307972.A0A2G8JWS7"/>
<sequence length="455" mass="52294">MLYKISTFVSPVDPIQILKDKNFINYPSAVTLIQKVVSLLNDAIVSKLDVLSGPKLVYHQPPILEEDLKDWSETFKDDACSLLNPPSMLTQELESSGNGAKDEYMPLLRGTHEDVNNVLKYGKDKIFELEKILVCVDRFPQQNAALAQLRAVIPPKELIVTEAVSSLNLYRYPCLAPLRSYPDLISQRMLIAILEGSENPYLHDEDISHIAHHCFRQMENAQKYEKNVEMLVLALKLKVVPHSLQAVVHSASDEKLELTYPFQKFLDEGRSSTAVAQCHLKPGKRPEKVESKAKSIQLNWRNRIYDYETKQVNLRSHNNKLWLSTHEHIHHIPIDDWQRMVDIVRHKKYLDLAKLEEKWPTANQRQLQRKDIHEDKGEVITEVTCERVETKKGSAELKKYVEFNRQFNPGDVVQVQLTSKMQHGIPAPAIQLIKLTPNMVYVWSIGLCPWSASQK</sequence>
<evidence type="ECO:0000313" key="1">
    <source>
        <dbReference type="EMBL" id="PIK40192.1"/>
    </source>
</evidence>